<accession>A0ABW4W4V0</accession>
<dbReference type="InterPro" id="IPR012328">
    <property type="entry name" value="Chalcone/stilbene_synt_C"/>
</dbReference>
<sequence>MAYICSVGLGIPKYNVMQNKIKGLVENIFTYSKREVERLLPVFDHAEIKQRQFVVDEEWFMNDHSFEEKNSLYATLAVSYALEAIDHCLMNREFLRRDVPYEAIDMIIYVSSTGIATPSIDVHIMNERPFRSNISRMPLWGLGCAGGAIGLSRAYDWIVAHPDKTVLVVCCELCSLTFQKHDMKKSNLVGTALFGDGISAVLLAGEESPYLSSHYRNLPKILETSSYTNRNSTSIMGWKITDHGFEVVFSKSIPAQVKTIWKNHVEQFLEENNVSPNQINSFIAHPGGKKVLDAMEHALKIPQSKLTYSHKVLANHGNMSSPTVIYVLLEWMKQNINAKEKSVISALGPGFSSELLLLEWNG</sequence>
<evidence type="ECO:0000259" key="4">
    <source>
        <dbReference type="Pfam" id="PF00195"/>
    </source>
</evidence>
<proteinExistence type="inferred from homology"/>
<dbReference type="PANTHER" id="PTHR11877">
    <property type="entry name" value="HYDROXYMETHYLGLUTARYL-COA SYNTHASE"/>
    <property type="match status" value="1"/>
</dbReference>
<evidence type="ECO:0000256" key="2">
    <source>
        <dbReference type="ARBA" id="ARBA00022679"/>
    </source>
</evidence>
<gene>
    <name evidence="6" type="ORF">ACFSJF_16220</name>
</gene>
<dbReference type="Pfam" id="PF02797">
    <property type="entry name" value="Chal_sti_synt_C"/>
    <property type="match status" value="1"/>
</dbReference>
<dbReference type="CDD" id="cd00831">
    <property type="entry name" value="CHS_like"/>
    <property type="match status" value="1"/>
</dbReference>
<dbReference type="InterPro" id="IPR016039">
    <property type="entry name" value="Thiolase-like"/>
</dbReference>
<feature type="domain" description="Chalcone/stilbene synthase N-terminal" evidence="4">
    <location>
        <begin position="2"/>
        <end position="204"/>
    </location>
</feature>
<keyword evidence="2" id="KW-0808">Transferase</keyword>
<evidence type="ECO:0000313" key="6">
    <source>
        <dbReference type="EMBL" id="MFD2045823.1"/>
    </source>
</evidence>
<name>A0ABW4W4V0_9BACI</name>
<dbReference type="Pfam" id="PF00195">
    <property type="entry name" value="Chal_sti_synt_N"/>
    <property type="match status" value="1"/>
</dbReference>
<dbReference type="PANTHER" id="PTHR11877:SF99">
    <property type="entry name" value="1,3,6,8-TETRAHYDROXYNAPHTHALENE SYNTHASE"/>
    <property type="match status" value="1"/>
</dbReference>
<dbReference type="PIRSF" id="PIRSF000451">
    <property type="entry name" value="PKS_III"/>
    <property type="match status" value="1"/>
</dbReference>
<keyword evidence="7" id="KW-1185">Reference proteome</keyword>
<dbReference type="EMBL" id="JBHUHQ010000021">
    <property type="protein sequence ID" value="MFD2045823.1"/>
    <property type="molecule type" value="Genomic_DNA"/>
</dbReference>
<organism evidence="6 7">
    <name type="scientific">Ornithinibacillus salinisoli</name>
    <dbReference type="NCBI Taxonomy" id="1848459"/>
    <lineage>
        <taxon>Bacteria</taxon>
        <taxon>Bacillati</taxon>
        <taxon>Bacillota</taxon>
        <taxon>Bacilli</taxon>
        <taxon>Bacillales</taxon>
        <taxon>Bacillaceae</taxon>
        <taxon>Ornithinibacillus</taxon>
    </lineage>
</organism>
<reference evidence="7" key="1">
    <citation type="journal article" date="2019" name="Int. J. Syst. Evol. Microbiol.">
        <title>The Global Catalogue of Microorganisms (GCM) 10K type strain sequencing project: providing services to taxonomists for standard genome sequencing and annotation.</title>
        <authorList>
            <consortium name="The Broad Institute Genomics Platform"/>
            <consortium name="The Broad Institute Genome Sequencing Center for Infectious Disease"/>
            <person name="Wu L."/>
            <person name="Ma J."/>
        </authorList>
    </citation>
    <scope>NUCLEOTIDE SEQUENCE [LARGE SCALE GENOMIC DNA]</scope>
    <source>
        <strain evidence="7">R28</strain>
    </source>
</reference>
<comment type="caution">
    <text evidence="6">The sequence shown here is derived from an EMBL/GenBank/DDBJ whole genome shotgun (WGS) entry which is preliminary data.</text>
</comment>
<dbReference type="RefSeq" id="WP_377557252.1">
    <property type="nucleotide sequence ID" value="NZ_JBHUHQ010000021.1"/>
</dbReference>
<evidence type="ECO:0000256" key="3">
    <source>
        <dbReference type="ARBA" id="ARBA00023315"/>
    </source>
</evidence>
<keyword evidence="3" id="KW-0012">Acyltransferase</keyword>
<dbReference type="InterPro" id="IPR001099">
    <property type="entry name" value="Chalcone/stilbene_synt_N"/>
</dbReference>
<dbReference type="Gene3D" id="3.40.47.10">
    <property type="match status" value="2"/>
</dbReference>
<comment type="similarity">
    <text evidence="1">Belongs to the thiolase-like superfamily. Chalcone/stilbene synthases family.</text>
</comment>
<evidence type="ECO:0000259" key="5">
    <source>
        <dbReference type="Pfam" id="PF02797"/>
    </source>
</evidence>
<dbReference type="Proteomes" id="UP001597383">
    <property type="component" value="Unassembled WGS sequence"/>
</dbReference>
<evidence type="ECO:0000313" key="7">
    <source>
        <dbReference type="Proteomes" id="UP001597383"/>
    </source>
</evidence>
<protein>
    <submittedName>
        <fullName evidence="6">Type III polyketide synthase</fullName>
    </submittedName>
</protein>
<dbReference type="InterPro" id="IPR011141">
    <property type="entry name" value="Polyketide_synthase_type-III"/>
</dbReference>
<dbReference type="SUPFAM" id="SSF53901">
    <property type="entry name" value="Thiolase-like"/>
    <property type="match status" value="1"/>
</dbReference>
<feature type="domain" description="Chalcone/stilbene synthase C-terminal" evidence="5">
    <location>
        <begin position="232"/>
        <end position="358"/>
    </location>
</feature>
<evidence type="ECO:0000256" key="1">
    <source>
        <dbReference type="ARBA" id="ARBA00005531"/>
    </source>
</evidence>